<comment type="subcellular location">
    <subcellularLocation>
        <location evidence="1">Membrane</location>
        <topology evidence="1">Multi-pass membrane protein</topology>
    </subcellularLocation>
</comment>
<gene>
    <name evidence="8" type="ORF">DUNSADRAFT_10044</name>
</gene>
<reference evidence="8" key="1">
    <citation type="submission" date="2017-08" db="EMBL/GenBank/DDBJ databases">
        <authorList>
            <person name="Polle J.E."/>
            <person name="Barry K."/>
            <person name="Cushman J."/>
            <person name="Schmutz J."/>
            <person name="Tran D."/>
            <person name="Hathwaick L.T."/>
            <person name="Yim W.C."/>
            <person name="Jenkins J."/>
            <person name="Mckie-Krisberg Z.M."/>
            <person name="Prochnik S."/>
            <person name="Lindquist E."/>
            <person name="Dockter R.B."/>
            <person name="Adam C."/>
            <person name="Molina H."/>
            <person name="Bunkerborg J."/>
            <person name="Jin E."/>
            <person name="Buchheim M."/>
            <person name="Magnuson J."/>
        </authorList>
    </citation>
    <scope>NUCLEOTIDE SEQUENCE</scope>
    <source>
        <strain evidence="8">CCAP 19/18</strain>
    </source>
</reference>
<feature type="transmembrane region" description="Helical" evidence="6">
    <location>
        <begin position="137"/>
        <end position="158"/>
    </location>
</feature>
<protein>
    <submittedName>
        <fullName evidence="8">General substrate transporter</fullName>
    </submittedName>
</protein>
<dbReference type="SUPFAM" id="SSF103473">
    <property type="entry name" value="MFS general substrate transporter"/>
    <property type="match status" value="1"/>
</dbReference>
<evidence type="ECO:0000256" key="1">
    <source>
        <dbReference type="ARBA" id="ARBA00004141"/>
    </source>
</evidence>
<name>A0ABQ7GGA3_DUNSA</name>
<dbReference type="InterPro" id="IPR036259">
    <property type="entry name" value="MFS_trans_sf"/>
</dbReference>
<dbReference type="InterPro" id="IPR005828">
    <property type="entry name" value="MFS_sugar_transport-like"/>
</dbReference>
<comment type="caution">
    <text evidence="8">The sequence shown here is derived from an EMBL/GenBank/DDBJ whole genome shotgun (WGS) entry which is preliminary data.</text>
</comment>
<evidence type="ECO:0000256" key="4">
    <source>
        <dbReference type="ARBA" id="ARBA00022989"/>
    </source>
</evidence>
<keyword evidence="4 6" id="KW-1133">Transmembrane helix</keyword>
<evidence type="ECO:0000256" key="6">
    <source>
        <dbReference type="SAM" id="Phobius"/>
    </source>
</evidence>
<sequence>MRVASWTLAAVASFSALGGFIFGYDLGLIGGALLGLSVDLGIHDSISQSSIVGALKLGSFVGAFVGGALMLRYGRRKAIAMCSLFAMLGPLVMASSSGVGGLVAGRAISGIGVGACAIIVPAYLAEVAPASHRGAVVQVYEMMLCVGLLVSTLVNWGLSHLGPFAWRVMVGLPAIPGGLLAGSLLLLPESPRWLVMQGHLDLALQTIHTVLGGKKSPFPGVFGQDPAEIAQAEDELLLLC</sequence>
<evidence type="ECO:0000313" key="9">
    <source>
        <dbReference type="Proteomes" id="UP000815325"/>
    </source>
</evidence>
<evidence type="ECO:0000256" key="2">
    <source>
        <dbReference type="ARBA" id="ARBA00010992"/>
    </source>
</evidence>
<keyword evidence="9" id="KW-1185">Reference proteome</keyword>
<dbReference type="InterPro" id="IPR020846">
    <property type="entry name" value="MFS_dom"/>
</dbReference>
<feature type="transmembrane region" description="Helical" evidence="6">
    <location>
        <begin position="47"/>
        <end position="71"/>
    </location>
</feature>
<dbReference type="InterPro" id="IPR050360">
    <property type="entry name" value="MFS_Sugar_Transporters"/>
</dbReference>
<dbReference type="PRINTS" id="PR00171">
    <property type="entry name" value="SUGRTRNSPORT"/>
</dbReference>
<dbReference type="PROSITE" id="PS50850">
    <property type="entry name" value="MFS"/>
    <property type="match status" value="1"/>
</dbReference>
<dbReference type="PROSITE" id="PS00217">
    <property type="entry name" value="SUGAR_TRANSPORT_2"/>
    <property type="match status" value="1"/>
</dbReference>
<organism evidence="8 9">
    <name type="scientific">Dunaliella salina</name>
    <name type="common">Green alga</name>
    <name type="synonym">Protococcus salinus</name>
    <dbReference type="NCBI Taxonomy" id="3046"/>
    <lineage>
        <taxon>Eukaryota</taxon>
        <taxon>Viridiplantae</taxon>
        <taxon>Chlorophyta</taxon>
        <taxon>core chlorophytes</taxon>
        <taxon>Chlorophyceae</taxon>
        <taxon>CS clade</taxon>
        <taxon>Chlamydomonadales</taxon>
        <taxon>Dunaliellaceae</taxon>
        <taxon>Dunaliella</taxon>
    </lineage>
</organism>
<evidence type="ECO:0000259" key="7">
    <source>
        <dbReference type="PROSITE" id="PS50850"/>
    </source>
</evidence>
<dbReference type="InterPro" id="IPR003663">
    <property type="entry name" value="Sugar/inositol_transpt"/>
</dbReference>
<feature type="domain" description="Major facilitator superfamily (MFS) profile" evidence="7">
    <location>
        <begin position="11"/>
        <end position="240"/>
    </location>
</feature>
<dbReference type="PANTHER" id="PTHR48022:SF2">
    <property type="entry name" value="PLASTIDIC GLUCOSE TRANSPORTER 4"/>
    <property type="match status" value="1"/>
</dbReference>
<dbReference type="Pfam" id="PF00083">
    <property type="entry name" value="Sugar_tr"/>
    <property type="match status" value="1"/>
</dbReference>
<feature type="transmembrane region" description="Helical" evidence="6">
    <location>
        <begin position="78"/>
        <end position="97"/>
    </location>
</feature>
<evidence type="ECO:0000256" key="5">
    <source>
        <dbReference type="ARBA" id="ARBA00023136"/>
    </source>
</evidence>
<feature type="transmembrane region" description="Helical" evidence="6">
    <location>
        <begin position="164"/>
        <end position="187"/>
    </location>
</feature>
<comment type="similarity">
    <text evidence="2">Belongs to the major facilitator superfamily. Sugar transporter (TC 2.A.1.1) family.</text>
</comment>
<feature type="transmembrane region" description="Helical" evidence="6">
    <location>
        <begin position="103"/>
        <end position="125"/>
    </location>
</feature>
<keyword evidence="3 6" id="KW-0812">Transmembrane</keyword>
<dbReference type="Gene3D" id="1.20.1250.20">
    <property type="entry name" value="MFS general substrate transporter like domains"/>
    <property type="match status" value="1"/>
</dbReference>
<keyword evidence="5 6" id="KW-0472">Membrane</keyword>
<dbReference type="EMBL" id="MU069802">
    <property type="protein sequence ID" value="KAF5833592.1"/>
    <property type="molecule type" value="Genomic_DNA"/>
</dbReference>
<dbReference type="InterPro" id="IPR005829">
    <property type="entry name" value="Sugar_transporter_CS"/>
</dbReference>
<dbReference type="PANTHER" id="PTHR48022">
    <property type="entry name" value="PLASTIDIC GLUCOSE TRANSPORTER 4"/>
    <property type="match status" value="1"/>
</dbReference>
<dbReference type="Proteomes" id="UP000815325">
    <property type="component" value="Unassembled WGS sequence"/>
</dbReference>
<proteinExistence type="inferred from homology"/>
<evidence type="ECO:0000256" key="3">
    <source>
        <dbReference type="ARBA" id="ARBA00022692"/>
    </source>
</evidence>
<accession>A0ABQ7GGA3</accession>
<evidence type="ECO:0000313" key="8">
    <source>
        <dbReference type="EMBL" id="KAF5833592.1"/>
    </source>
</evidence>